<evidence type="ECO:0000313" key="1">
    <source>
        <dbReference type="EMBL" id="MVM30473.1"/>
    </source>
</evidence>
<dbReference type="Proteomes" id="UP000436006">
    <property type="component" value="Unassembled WGS sequence"/>
</dbReference>
<dbReference type="AlphaFoldDB" id="A0A7K1S9F8"/>
<gene>
    <name evidence="1" type="ORF">GO755_10545</name>
</gene>
<organism evidence="1 2">
    <name type="scientific">Spirosoma arboris</name>
    <dbReference type="NCBI Taxonomy" id="2682092"/>
    <lineage>
        <taxon>Bacteria</taxon>
        <taxon>Pseudomonadati</taxon>
        <taxon>Bacteroidota</taxon>
        <taxon>Cytophagia</taxon>
        <taxon>Cytophagales</taxon>
        <taxon>Cytophagaceae</taxon>
        <taxon>Spirosoma</taxon>
    </lineage>
</organism>
<accession>A0A7K1S9F8</accession>
<sequence length="211" mass="25008">MKRPNYSLPKTIDFLSCLSDAKPTLATLKNRGKTYDSLIDEVLAFPDPDSEEKPPKLKVLESKLKISPPTLKKWTQELYTDFIALIESESAVMSFQTTRVCFRAKGRYEDTFLCFYCRIPHIPRVGEQVTIPFIYPTTAEANFYVEYIEHSYKDNEVEIIIGLTTIRPFFTRLIERARNEGRLLWDEYQKMSEVELEEFLRKEYRMFKRDW</sequence>
<dbReference type="EMBL" id="WPIN01000003">
    <property type="protein sequence ID" value="MVM30473.1"/>
    <property type="molecule type" value="Genomic_DNA"/>
</dbReference>
<dbReference type="RefSeq" id="WP_157584702.1">
    <property type="nucleotide sequence ID" value="NZ_WPIN01000003.1"/>
</dbReference>
<protein>
    <submittedName>
        <fullName evidence="1">Uncharacterized protein</fullName>
    </submittedName>
</protein>
<name>A0A7K1S9F8_9BACT</name>
<evidence type="ECO:0000313" key="2">
    <source>
        <dbReference type="Proteomes" id="UP000436006"/>
    </source>
</evidence>
<proteinExistence type="predicted"/>
<keyword evidence="2" id="KW-1185">Reference proteome</keyword>
<comment type="caution">
    <text evidence="1">The sequence shown here is derived from an EMBL/GenBank/DDBJ whole genome shotgun (WGS) entry which is preliminary data.</text>
</comment>
<reference evidence="1 2" key="1">
    <citation type="submission" date="2019-12" db="EMBL/GenBank/DDBJ databases">
        <title>Spirosoma sp. HMF4905 genome sequencing and assembly.</title>
        <authorList>
            <person name="Kang H."/>
            <person name="Cha I."/>
            <person name="Kim H."/>
            <person name="Joh K."/>
        </authorList>
    </citation>
    <scope>NUCLEOTIDE SEQUENCE [LARGE SCALE GENOMIC DNA]</scope>
    <source>
        <strain evidence="1 2">HMF4905</strain>
    </source>
</reference>